<proteinExistence type="predicted"/>
<reference evidence="2" key="1">
    <citation type="submission" date="2018-06" db="EMBL/GenBank/DDBJ databases">
        <authorList>
            <consortium name="Pathogen Informatics"/>
        </authorList>
    </citation>
    <scope>NUCLEOTIDE SEQUENCE [LARGE SCALE GENOMIC DNA]</scope>
    <source>
        <strain evidence="2">NCTC10132</strain>
    </source>
</reference>
<dbReference type="AlphaFoldDB" id="A0A3B0PJY0"/>
<evidence type="ECO:0000313" key="2">
    <source>
        <dbReference type="Proteomes" id="UP000257559"/>
    </source>
</evidence>
<gene>
    <name evidence="1" type="ORF">NCTC10132_00293</name>
</gene>
<sequence>MYIELLDKIHLTVSDYDDFLQEEFKEKAKKYFLESQL</sequence>
<keyword evidence="2" id="KW-1185">Reference proteome</keyword>
<name>A0A3B0PJY0_9BACT</name>
<organism evidence="1 2">
    <name type="scientific">Mycoplasmopsis edwardii</name>
    <dbReference type="NCBI Taxonomy" id="53558"/>
    <lineage>
        <taxon>Bacteria</taxon>
        <taxon>Bacillati</taxon>
        <taxon>Mycoplasmatota</taxon>
        <taxon>Mycoplasmoidales</taxon>
        <taxon>Metamycoplasmataceae</taxon>
        <taxon>Mycoplasmopsis</taxon>
    </lineage>
</organism>
<dbReference type="EMBL" id="LS991951">
    <property type="protein sequence ID" value="SYV96949.1"/>
    <property type="molecule type" value="Genomic_DNA"/>
</dbReference>
<accession>A0A3B0PJY0</accession>
<protein>
    <submittedName>
        <fullName evidence="1">Uncharacterized protein</fullName>
    </submittedName>
</protein>
<evidence type="ECO:0000313" key="1">
    <source>
        <dbReference type="EMBL" id="SYV96949.1"/>
    </source>
</evidence>
<dbReference type="Proteomes" id="UP000257559">
    <property type="component" value="Chromosome"/>
</dbReference>
<dbReference type="KEGG" id="medw:NCTC10132_00293"/>